<name>A0A0V0H9H0_SOLCH</name>
<proteinExistence type="predicted"/>
<dbReference type="EMBL" id="GEDG01023042">
    <property type="protein sequence ID" value="JAP17029.1"/>
    <property type="molecule type" value="Transcribed_RNA"/>
</dbReference>
<evidence type="ECO:0000313" key="1">
    <source>
        <dbReference type="EMBL" id="JAP17029.1"/>
    </source>
</evidence>
<sequence length="72" mass="8213">MGGKLGLHVHLISTFHVVSKDGMNFHEKINRHVEKMQQWIKKNITVVASKKFKILMSVKKFGVDNGARGRLI</sequence>
<organism evidence="1">
    <name type="scientific">Solanum chacoense</name>
    <name type="common">Chaco potato</name>
    <dbReference type="NCBI Taxonomy" id="4108"/>
    <lineage>
        <taxon>Eukaryota</taxon>
        <taxon>Viridiplantae</taxon>
        <taxon>Streptophyta</taxon>
        <taxon>Embryophyta</taxon>
        <taxon>Tracheophyta</taxon>
        <taxon>Spermatophyta</taxon>
        <taxon>Magnoliopsida</taxon>
        <taxon>eudicotyledons</taxon>
        <taxon>Gunneridae</taxon>
        <taxon>Pentapetalae</taxon>
        <taxon>asterids</taxon>
        <taxon>lamiids</taxon>
        <taxon>Solanales</taxon>
        <taxon>Solanaceae</taxon>
        <taxon>Solanoideae</taxon>
        <taxon>Solaneae</taxon>
        <taxon>Solanum</taxon>
    </lineage>
</organism>
<dbReference type="AlphaFoldDB" id="A0A0V0H9H0"/>
<reference evidence="1" key="1">
    <citation type="submission" date="2015-12" db="EMBL/GenBank/DDBJ databases">
        <title>Gene expression during late stages of embryo sac development: a critical building block for successful pollen-pistil interactions.</title>
        <authorList>
            <person name="Liu Y."/>
            <person name="Joly V."/>
            <person name="Sabar M."/>
            <person name="Matton D.P."/>
        </authorList>
    </citation>
    <scope>NUCLEOTIDE SEQUENCE</scope>
</reference>
<accession>A0A0V0H9H0</accession>
<protein>
    <submittedName>
        <fullName evidence="1">Putative ovule protein</fullName>
    </submittedName>
</protein>